<dbReference type="InterPro" id="IPR001138">
    <property type="entry name" value="Zn2Cys6_DnaBD"/>
</dbReference>
<evidence type="ECO:0000259" key="6">
    <source>
        <dbReference type="PROSITE" id="PS50048"/>
    </source>
</evidence>
<reference evidence="7 8" key="1">
    <citation type="submission" date="2016-07" db="EMBL/GenBank/DDBJ databases">
        <title>Pervasive Adenine N6-methylation of Active Genes in Fungi.</title>
        <authorList>
            <consortium name="DOE Joint Genome Institute"/>
            <person name="Mondo S.J."/>
            <person name="Dannebaum R.O."/>
            <person name="Kuo R.C."/>
            <person name="Labutti K."/>
            <person name="Haridas S."/>
            <person name="Kuo A."/>
            <person name="Salamov A."/>
            <person name="Ahrendt S.R."/>
            <person name="Lipzen A."/>
            <person name="Sullivan W."/>
            <person name="Andreopoulos W.B."/>
            <person name="Clum A."/>
            <person name="Lindquist E."/>
            <person name="Daum C."/>
            <person name="Ramamoorthy G.K."/>
            <person name="Gryganskyi A."/>
            <person name="Culley D."/>
            <person name="Magnuson J.K."/>
            <person name="James T.Y."/>
            <person name="O'Malley M.A."/>
            <person name="Stajich J.E."/>
            <person name="Spatafora J.W."/>
            <person name="Visel A."/>
            <person name="Grigoriev I.V."/>
        </authorList>
    </citation>
    <scope>NUCLEOTIDE SEQUENCE [LARGE SCALE GENOMIC DNA]</scope>
    <source>
        <strain evidence="7 8">JEL800</strain>
    </source>
</reference>
<dbReference type="CDD" id="cd00067">
    <property type="entry name" value="GAL4"/>
    <property type="match status" value="2"/>
</dbReference>
<comment type="subcellular location">
    <subcellularLocation>
        <location evidence="1">Nucleus</location>
    </subcellularLocation>
</comment>
<dbReference type="AlphaFoldDB" id="A0A1Y1ZTT1"/>
<dbReference type="PROSITE" id="PS50048">
    <property type="entry name" value="ZN2_CY6_FUNGAL_2"/>
    <property type="match status" value="2"/>
</dbReference>
<dbReference type="CDD" id="cd12148">
    <property type="entry name" value="fungal_TF_MHR"/>
    <property type="match status" value="1"/>
</dbReference>
<evidence type="ECO:0000256" key="3">
    <source>
        <dbReference type="ARBA" id="ARBA00023015"/>
    </source>
</evidence>
<keyword evidence="2" id="KW-0479">Metal-binding</keyword>
<evidence type="ECO:0000313" key="8">
    <source>
        <dbReference type="Proteomes" id="UP000193642"/>
    </source>
</evidence>
<dbReference type="PANTHER" id="PTHR47338">
    <property type="entry name" value="ZN(II)2CYS6 TRANSCRIPTION FACTOR (EUROFUNG)-RELATED"/>
    <property type="match status" value="1"/>
</dbReference>
<dbReference type="Proteomes" id="UP000193642">
    <property type="component" value="Unassembled WGS sequence"/>
</dbReference>
<accession>A0A1Y1ZTT1</accession>
<feature type="domain" description="Zn(2)-C6 fungal-type" evidence="6">
    <location>
        <begin position="48"/>
        <end position="79"/>
    </location>
</feature>
<protein>
    <recommendedName>
        <fullName evidence="6">Zn(2)-C6 fungal-type domain-containing protein</fullName>
    </recommendedName>
</protein>
<evidence type="ECO:0000256" key="2">
    <source>
        <dbReference type="ARBA" id="ARBA00022723"/>
    </source>
</evidence>
<dbReference type="InterPro" id="IPR050815">
    <property type="entry name" value="TF_fung"/>
</dbReference>
<dbReference type="EMBL" id="MCGO01000340">
    <property type="protein sequence ID" value="ORY13669.1"/>
    <property type="molecule type" value="Genomic_DNA"/>
</dbReference>
<organism evidence="7 8">
    <name type="scientific">Rhizoclosmatium globosum</name>
    <dbReference type="NCBI Taxonomy" id="329046"/>
    <lineage>
        <taxon>Eukaryota</taxon>
        <taxon>Fungi</taxon>
        <taxon>Fungi incertae sedis</taxon>
        <taxon>Chytridiomycota</taxon>
        <taxon>Chytridiomycota incertae sedis</taxon>
        <taxon>Chytridiomycetes</taxon>
        <taxon>Chytridiales</taxon>
        <taxon>Chytriomycetaceae</taxon>
        <taxon>Rhizoclosmatium</taxon>
    </lineage>
</organism>
<dbReference type="PANTHER" id="PTHR47338:SF5">
    <property type="entry name" value="ZN(II)2CYS6 TRANSCRIPTION FACTOR (EUROFUNG)"/>
    <property type="match status" value="1"/>
</dbReference>
<dbReference type="GO" id="GO:0005634">
    <property type="term" value="C:nucleus"/>
    <property type="evidence" value="ECO:0007669"/>
    <property type="project" value="UniProtKB-SubCell"/>
</dbReference>
<gene>
    <name evidence="7" type="ORF">BCR33DRAFT_731723</name>
</gene>
<name>A0A1Y1ZTT1_9FUNG</name>
<evidence type="ECO:0000313" key="7">
    <source>
        <dbReference type="EMBL" id="ORY13669.1"/>
    </source>
</evidence>
<dbReference type="Gene3D" id="4.10.240.10">
    <property type="entry name" value="Zn(2)-C6 fungal-type DNA-binding domain"/>
    <property type="match status" value="1"/>
</dbReference>
<dbReference type="InterPro" id="IPR036864">
    <property type="entry name" value="Zn2-C6_fun-type_DNA-bd_sf"/>
</dbReference>
<evidence type="ECO:0000256" key="5">
    <source>
        <dbReference type="ARBA" id="ARBA00023242"/>
    </source>
</evidence>
<dbReference type="PROSITE" id="PS00463">
    <property type="entry name" value="ZN2_CY6_FUNGAL_1"/>
    <property type="match status" value="2"/>
</dbReference>
<dbReference type="GO" id="GO:0000981">
    <property type="term" value="F:DNA-binding transcription factor activity, RNA polymerase II-specific"/>
    <property type="evidence" value="ECO:0007669"/>
    <property type="project" value="InterPro"/>
</dbReference>
<keyword evidence="3" id="KW-0805">Transcription regulation</keyword>
<dbReference type="SMART" id="SM00066">
    <property type="entry name" value="GAL4"/>
    <property type="match status" value="1"/>
</dbReference>
<feature type="domain" description="Zn(2)-C6 fungal-type" evidence="6">
    <location>
        <begin position="7"/>
        <end position="40"/>
    </location>
</feature>
<evidence type="ECO:0000256" key="4">
    <source>
        <dbReference type="ARBA" id="ARBA00023163"/>
    </source>
</evidence>
<proteinExistence type="predicted"/>
<dbReference type="GO" id="GO:0008270">
    <property type="term" value="F:zinc ion binding"/>
    <property type="evidence" value="ECO:0007669"/>
    <property type="project" value="InterPro"/>
</dbReference>
<keyword evidence="8" id="KW-1185">Reference proteome</keyword>
<keyword evidence="4" id="KW-0804">Transcription</keyword>
<comment type="caution">
    <text evidence="7">The sequence shown here is derived from an EMBL/GenBank/DDBJ whole genome shotgun (WGS) entry which is preliminary data.</text>
</comment>
<keyword evidence="5" id="KW-0539">Nucleus</keyword>
<dbReference type="OrthoDB" id="2104484at2759"/>
<evidence type="ECO:0000256" key="1">
    <source>
        <dbReference type="ARBA" id="ARBA00004123"/>
    </source>
</evidence>
<sequence length="639" mass="71736">MPVPPRSCSRCHEQKRRCNLTTQSPCTRCIETGHSNQCIAYAVTRKKGCSQCRTRRIKCIVVGSSCEKCISVGVWDCMNKDTSTSGSSSPETMLHHPSNDSSPSLNKIVDTFESPLMDMLSQESVMEDPDLMPMPQDYALCFRLFTANGSKAPTTSILDAGRFLSNFYTVSPVFGIIRLVFCAYAAVCSPTPISEDIQLSYYKRARKALVRLGHQEPCLEMIQTYYLLYTFSSLKGQPMIGKHFLKAALDMIAFLQMDIDPDDSPWLSHLTPREKEERRRAFWHTHNSLTFENAVSPNAIPIEIKLDKVKGCGEDPLSSHYYPPPMSTLLWEYIFDIIAMIKEAYVIPPKSLNELIQFPAYEQLNQTLLSYAIEQLSGVLLHADSPVQLTETDIFRFQEILTVQKKELNQLPSISLYFFSAVSILNRPKLFATIASPRPELSHEARTCVLSSIQQCLDSAFRMANIFWFAKQSGIFPADATFMAFEAATVLYFVSCRMHQAWKEYSAVRIGAVLFEQSRSRMALETLLDFGRLVSEKEGGKSGTAAPLVYCMEAMLKEVMSSGNGTQLDILEEVEVVMKVMSLVDSEDAHENVVLEPYGFLGLLGLSVGGGIRWRGRNTQMETKNITCTINLSYLTGLL</sequence>
<dbReference type="Pfam" id="PF00172">
    <property type="entry name" value="Zn_clus"/>
    <property type="match status" value="1"/>
</dbReference>